<name>F0S2P7_DESTD</name>
<feature type="chain" id="PRO_5003259994" evidence="1">
    <location>
        <begin position="21"/>
        <end position="699"/>
    </location>
</feature>
<dbReference type="HOGENOM" id="CLU_403814_0_0_0"/>
<dbReference type="EMBL" id="CP002543">
    <property type="protein sequence ID" value="ADY73119.1"/>
    <property type="molecule type" value="Genomic_DNA"/>
</dbReference>
<organism evidence="2 3">
    <name type="scientific">Desulfurobacterium thermolithotrophum (strain DSM 11699 / BSA)</name>
    <dbReference type="NCBI Taxonomy" id="868864"/>
    <lineage>
        <taxon>Bacteria</taxon>
        <taxon>Pseudomonadati</taxon>
        <taxon>Aquificota</taxon>
        <taxon>Aquificia</taxon>
        <taxon>Desulfurobacteriales</taxon>
        <taxon>Desulfurobacteriaceae</taxon>
        <taxon>Desulfurobacterium</taxon>
    </lineage>
</organism>
<reference evidence="3" key="2">
    <citation type="submission" date="2011-02" db="EMBL/GenBank/DDBJ databases">
        <title>The complete genome of Desulfurobacterium thermolithotrophum DSM 11699.</title>
        <authorList>
            <consortium name="US DOE Joint Genome Institute (JGI-PGF)"/>
            <person name="Lucas S."/>
            <person name="Copeland A."/>
            <person name="Lapidus A."/>
            <person name="Bruce D."/>
            <person name="Goodwin L."/>
            <person name="Pitluck S."/>
            <person name="Kyrpides N."/>
            <person name="Mavromatis K."/>
            <person name="Pagani I."/>
            <person name="Ivanova N."/>
            <person name="Mikhailova N."/>
            <person name="Daligault H."/>
            <person name="Detter J.C."/>
            <person name="Tapia R."/>
            <person name="Han C."/>
            <person name="Land M."/>
            <person name="Hauser L."/>
            <person name="Markowitz V."/>
            <person name="Cheng J.-F."/>
            <person name="Hugenholtz P."/>
            <person name="Woyke T."/>
            <person name="Wu D."/>
            <person name="Spring S."/>
            <person name="Brambilla E."/>
            <person name="Klenk H.-P."/>
            <person name="Eisen J.A."/>
        </authorList>
    </citation>
    <scope>NUCLEOTIDE SEQUENCE [LARGE SCALE GENOMIC DNA]</scope>
    <source>
        <strain evidence="3">DSM 11699 / BSA</strain>
    </source>
</reference>
<accession>F0S2P7</accession>
<dbReference type="RefSeq" id="WP_013638077.1">
    <property type="nucleotide sequence ID" value="NC_015185.1"/>
</dbReference>
<feature type="signal peptide" evidence="1">
    <location>
        <begin position="1"/>
        <end position="20"/>
    </location>
</feature>
<keyword evidence="1" id="KW-0732">Signal</keyword>
<dbReference type="OrthoDB" id="10234at2"/>
<proteinExistence type="predicted"/>
<evidence type="ECO:0000313" key="3">
    <source>
        <dbReference type="Proteomes" id="UP000007102"/>
    </source>
</evidence>
<evidence type="ECO:0000313" key="2">
    <source>
        <dbReference type="EMBL" id="ADY73119.1"/>
    </source>
</evidence>
<reference evidence="2 3" key="1">
    <citation type="journal article" date="2011" name="Stand. Genomic Sci.">
        <title>Complete genome sequence of the thermophilic sulfur-reducer Desulfurobacterium thermolithotrophum type strain (BSA(T)) from a deep-sea hydrothermal vent.</title>
        <authorList>
            <person name="Goker M."/>
            <person name="Daligault H."/>
            <person name="Mwirichia R."/>
            <person name="Lapidus A."/>
            <person name="Lucas S."/>
            <person name="Deshpande S."/>
            <person name="Pagani I."/>
            <person name="Tapia R."/>
            <person name="Cheng J.F."/>
            <person name="Goodwin L."/>
            <person name="Pitluck S."/>
            <person name="Liolios K."/>
            <person name="Ivanova N."/>
            <person name="Mavromatis K."/>
            <person name="Mikhailova N."/>
            <person name="Pati A."/>
            <person name="Chen A."/>
            <person name="Palaniappan K."/>
            <person name="Han C."/>
            <person name="Land M."/>
            <person name="Hauser L."/>
            <person name="Pan C."/>
            <person name="Brambilla E.M."/>
            <person name="Rohde M."/>
            <person name="Spring S."/>
            <person name="Sikorski J."/>
            <person name="Wirth R."/>
            <person name="Detter J.C."/>
            <person name="Woyke T."/>
            <person name="Bristow J."/>
            <person name="Eisen J.A."/>
            <person name="Markowitz V."/>
            <person name="Hugenholtz P."/>
            <person name="Kyrpides N.C."/>
            <person name="Klenk H.P."/>
        </authorList>
    </citation>
    <scope>NUCLEOTIDE SEQUENCE [LARGE SCALE GENOMIC DNA]</scope>
    <source>
        <strain evidence="3">DSM 11699 / BSA</strain>
    </source>
</reference>
<dbReference type="InParanoid" id="F0S2P7"/>
<dbReference type="KEGG" id="dte:Dester_0465"/>
<gene>
    <name evidence="2" type="ordered locus">Dester_0465</name>
</gene>
<dbReference type="Proteomes" id="UP000007102">
    <property type="component" value="Chromosome"/>
</dbReference>
<protein>
    <submittedName>
        <fullName evidence="2">Uncharacterized protein</fullName>
    </submittedName>
</protein>
<dbReference type="STRING" id="868864.Dester_0465"/>
<dbReference type="eggNOG" id="ENOG5033SIA">
    <property type="taxonomic scope" value="Bacteria"/>
</dbReference>
<dbReference type="AlphaFoldDB" id="F0S2P7"/>
<evidence type="ECO:0000256" key="1">
    <source>
        <dbReference type="SAM" id="SignalP"/>
    </source>
</evidence>
<sequence>MKSRIILTIPFFFSSIPVHAENSPIDFNFQGEAGFIIGNFKGNYKRETGYEKWDGRKNNFIYRLDVENLFRLRKDIKFKLSVISGNTKAPYVSLFSSREDKLFDNSIRTFNIKELYFKKEHFIFNNLTLTAGKQLFSFSPLLSDYLWGGKFTYRLSDSLSLVWNQIAGYEGKYLLFNNEEEDDIDAFGPSLKLKRDFYDLNFSFLKISDARGTSKGINKNVFLGMLSYQLNRNSSFFLSGAIENGKPAIYSSFNYDNFRFSAGYSNKNFTSYGFKEGIREIGFLYRPSFSDIQFLKVSYAFSLSEFDFKIYGLHLKDTAGKLIGNEIGGEIDYPFFNGALFLQTAIGKDGAYSFYSGYRWDISSIRHKYNSFNLDVKNYFNIVGEYGDFSQKIYRLQNGYEEWEGAKHVGFWHSTYKLTLKSDNLKVKISTGKDSKVDYVIWGNTADNFLYSKTHRKLWHFEELSYKKNDLTLGLQGLTILGFISENLTGISFNRELSGGYFFEQNGKTLEGSTNFHYLYLSVPYKSFEFSYLYRTNKREFNSVYALSYKNKFTKLGYLKEYGTETNNSWGEFFSIKTKIYGNKIYGLYRIYSKTFRTFGLKEYFRNDGYIYRPSESNVRFAKLTVSRKLKIGLKQIDRLKPEIKFLYDRLSQFSGSYVGEEGGIIISLKSGNFCKLSLIGTIGNNNSYYEGLRFDLKW</sequence>
<keyword evidence="3" id="KW-1185">Reference proteome</keyword>